<dbReference type="RefSeq" id="WP_100918894.1">
    <property type="nucleotide sequence ID" value="NZ_CP020370.1"/>
</dbReference>
<reference evidence="1 2" key="1">
    <citation type="submission" date="2017-03" db="EMBL/GenBank/DDBJ databases">
        <title>Complete genome sequence of Candidatus 'Thiodictyon syntrophicum' sp. nov. strain Cad16T, a photolithoautotroph purple sulfur bacterium isolated from an alpine meromictic lake.</title>
        <authorList>
            <person name="Luedin S.M."/>
            <person name="Pothier J.F."/>
            <person name="Danza F."/>
            <person name="Storelli N."/>
            <person name="Wittwer M."/>
            <person name="Tonolla M."/>
        </authorList>
    </citation>
    <scope>NUCLEOTIDE SEQUENCE [LARGE SCALE GENOMIC DNA]</scope>
    <source>
        <strain evidence="1 2">Cad16T</strain>
    </source>
</reference>
<evidence type="ECO:0000313" key="1">
    <source>
        <dbReference type="EMBL" id="AUB81118.1"/>
    </source>
</evidence>
<keyword evidence="2" id="KW-1185">Reference proteome</keyword>
<protein>
    <submittedName>
        <fullName evidence="1">Uncharacterized protein</fullName>
    </submittedName>
</protein>
<dbReference type="Proteomes" id="UP000232638">
    <property type="component" value="Chromosome"/>
</dbReference>
<accession>A0A2K8U695</accession>
<proteinExistence type="predicted"/>
<sequence length="323" mass="35559">MAQLLTRQRQIAALRTAWEAAHPRSAAGGRLALAGFHYQFLCALLASAQVWLKARSATGDSGPRVFTETLSDLVRADGDDTLLVSQIKRSLTPAKIGDALRDLWSVHTTAVTDQPELVPILRYRIQAARGDLSKVEGVARTWIPTADANPEDLDRFRSALSAEILADPLDDLLTLLANELRAESPLAQVRGWVGDLLAAPDAGSEGFVQAAARVWNDLHRLNQQHNQRPAGITFWTSADRAPDTITQGEVLTGERPQVHHLRKGYLAVREPLYPELTDRISEWTTRCRHHPDKTLRLPLFWIGGRSGCGKSAALLHVLAALHD</sequence>
<name>A0A2K8U695_9GAMM</name>
<dbReference type="EMBL" id="CP020370">
    <property type="protein sequence ID" value="AUB81118.1"/>
    <property type="molecule type" value="Genomic_DNA"/>
</dbReference>
<dbReference type="KEGG" id="tsy:THSYN_09225"/>
<evidence type="ECO:0000313" key="2">
    <source>
        <dbReference type="Proteomes" id="UP000232638"/>
    </source>
</evidence>
<dbReference type="AlphaFoldDB" id="A0A2K8U695"/>
<gene>
    <name evidence="1" type="ORF">THSYN_09225</name>
</gene>
<dbReference type="OrthoDB" id="3645759at2"/>
<organism evidence="1 2">
    <name type="scientific">Candidatus Thiodictyon syntrophicum</name>
    <dbReference type="NCBI Taxonomy" id="1166950"/>
    <lineage>
        <taxon>Bacteria</taxon>
        <taxon>Pseudomonadati</taxon>
        <taxon>Pseudomonadota</taxon>
        <taxon>Gammaproteobacteria</taxon>
        <taxon>Chromatiales</taxon>
        <taxon>Chromatiaceae</taxon>
        <taxon>Thiodictyon</taxon>
    </lineage>
</organism>